<dbReference type="InParanoid" id="B8CFC7"/>
<gene>
    <name evidence="1" type="ORF">THAPSDRAFT_11719</name>
</gene>
<dbReference type="Gene3D" id="1.10.30.10">
    <property type="entry name" value="High mobility group box domain"/>
    <property type="match status" value="1"/>
</dbReference>
<organism evidence="1 2">
    <name type="scientific">Thalassiosira pseudonana</name>
    <name type="common">Marine diatom</name>
    <name type="synonym">Cyclotella nana</name>
    <dbReference type="NCBI Taxonomy" id="35128"/>
    <lineage>
        <taxon>Eukaryota</taxon>
        <taxon>Sar</taxon>
        <taxon>Stramenopiles</taxon>
        <taxon>Ochrophyta</taxon>
        <taxon>Bacillariophyta</taxon>
        <taxon>Coscinodiscophyceae</taxon>
        <taxon>Thalassiosirophycidae</taxon>
        <taxon>Thalassiosirales</taxon>
        <taxon>Thalassiosiraceae</taxon>
        <taxon>Thalassiosira</taxon>
    </lineage>
</organism>
<dbReference type="AlphaFoldDB" id="B8CFC7"/>
<reference evidence="1 2" key="1">
    <citation type="journal article" date="2004" name="Science">
        <title>The genome of the diatom Thalassiosira pseudonana: ecology, evolution, and metabolism.</title>
        <authorList>
            <person name="Armbrust E.V."/>
            <person name="Berges J.A."/>
            <person name="Bowler C."/>
            <person name="Green B.R."/>
            <person name="Martinez D."/>
            <person name="Putnam N.H."/>
            <person name="Zhou S."/>
            <person name="Allen A.E."/>
            <person name="Apt K.E."/>
            <person name="Bechner M."/>
            <person name="Brzezinski M.A."/>
            <person name="Chaal B.K."/>
            <person name="Chiovitti A."/>
            <person name="Davis A.K."/>
            <person name="Demarest M.S."/>
            <person name="Detter J.C."/>
            <person name="Glavina T."/>
            <person name="Goodstein D."/>
            <person name="Hadi M.Z."/>
            <person name="Hellsten U."/>
            <person name="Hildebrand M."/>
            <person name="Jenkins B.D."/>
            <person name="Jurka J."/>
            <person name="Kapitonov V.V."/>
            <person name="Kroger N."/>
            <person name="Lau W.W."/>
            <person name="Lane T.W."/>
            <person name="Larimer F.W."/>
            <person name="Lippmeier J.C."/>
            <person name="Lucas S."/>
            <person name="Medina M."/>
            <person name="Montsant A."/>
            <person name="Obornik M."/>
            <person name="Parker M.S."/>
            <person name="Palenik B."/>
            <person name="Pazour G.J."/>
            <person name="Richardson P.M."/>
            <person name="Rynearson T.A."/>
            <person name="Saito M.A."/>
            <person name="Schwartz D.C."/>
            <person name="Thamatrakoln K."/>
            <person name="Valentin K."/>
            <person name="Vardi A."/>
            <person name="Wilkerson F.P."/>
            <person name="Rokhsar D.S."/>
        </authorList>
    </citation>
    <scope>NUCLEOTIDE SEQUENCE [LARGE SCALE GENOMIC DNA]</scope>
    <source>
        <strain evidence="1 2">CCMP1335</strain>
    </source>
</reference>
<dbReference type="InterPro" id="IPR036910">
    <property type="entry name" value="HMG_box_dom_sf"/>
</dbReference>
<keyword evidence="2" id="KW-1185">Reference proteome</keyword>
<sequence length="233" mass="26483">MPKQTMKIKNRPLNSYNLFFILERELLLQSKGIDTTKGKDLSRRSTSVYFDDYADLASQFPPLPSRYQSLHLSADWYMHGKDKRTRAHIKTHGVISMKELSRSMAVNWKNVDEDIKEYVTEVARMIKERRDELQYASLLRYYDPIADALVADDIITDSNHSETSTDCFGFCRVIAPAPAVPTMPTWPTFCQVISEIAAFNTTTASVAPSSSLNSVEEVDTPDEEIISMWCAPL</sequence>
<dbReference type="RefSeq" id="XP_002294998.1">
    <property type="nucleotide sequence ID" value="XM_002294962.1"/>
</dbReference>
<protein>
    <recommendedName>
        <fullName evidence="3">HMG box domain-containing protein</fullName>
    </recommendedName>
</protein>
<dbReference type="EMBL" id="CM000653">
    <property type="protein sequence ID" value="EED87778.1"/>
    <property type="molecule type" value="Genomic_DNA"/>
</dbReference>
<name>B8CFC7_THAPS</name>
<reference evidence="1 2" key="2">
    <citation type="journal article" date="2008" name="Nature">
        <title>The Phaeodactylum genome reveals the evolutionary history of diatom genomes.</title>
        <authorList>
            <person name="Bowler C."/>
            <person name="Allen A.E."/>
            <person name="Badger J.H."/>
            <person name="Grimwood J."/>
            <person name="Jabbari K."/>
            <person name="Kuo A."/>
            <person name="Maheswari U."/>
            <person name="Martens C."/>
            <person name="Maumus F."/>
            <person name="Otillar R.P."/>
            <person name="Rayko E."/>
            <person name="Salamov A."/>
            <person name="Vandepoele K."/>
            <person name="Beszteri B."/>
            <person name="Gruber A."/>
            <person name="Heijde M."/>
            <person name="Katinka M."/>
            <person name="Mock T."/>
            <person name="Valentin K."/>
            <person name="Verret F."/>
            <person name="Berges J.A."/>
            <person name="Brownlee C."/>
            <person name="Cadoret J.P."/>
            <person name="Chiovitti A."/>
            <person name="Choi C.J."/>
            <person name="Coesel S."/>
            <person name="De Martino A."/>
            <person name="Detter J.C."/>
            <person name="Durkin C."/>
            <person name="Falciatore A."/>
            <person name="Fournet J."/>
            <person name="Haruta M."/>
            <person name="Huysman M.J."/>
            <person name="Jenkins B.D."/>
            <person name="Jiroutova K."/>
            <person name="Jorgensen R.E."/>
            <person name="Joubert Y."/>
            <person name="Kaplan A."/>
            <person name="Kroger N."/>
            <person name="Kroth P.G."/>
            <person name="La Roche J."/>
            <person name="Lindquist E."/>
            <person name="Lommer M."/>
            <person name="Martin-Jezequel V."/>
            <person name="Lopez P.J."/>
            <person name="Lucas S."/>
            <person name="Mangogna M."/>
            <person name="McGinnis K."/>
            <person name="Medlin L.K."/>
            <person name="Montsant A."/>
            <person name="Oudot-Le Secq M.P."/>
            <person name="Napoli C."/>
            <person name="Obornik M."/>
            <person name="Parker M.S."/>
            <person name="Petit J.L."/>
            <person name="Porcel B.M."/>
            <person name="Poulsen N."/>
            <person name="Robison M."/>
            <person name="Rychlewski L."/>
            <person name="Rynearson T.A."/>
            <person name="Schmutz J."/>
            <person name="Shapiro H."/>
            <person name="Siaut M."/>
            <person name="Stanley M."/>
            <person name="Sussman M.R."/>
            <person name="Taylor A.R."/>
            <person name="Vardi A."/>
            <person name="von Dassow P."/>
            <person name="Vyverman W."/>
            <person name="Willis A."/>
            <person name="Wyrwicz L.S."/>
            <person name="Rokhsar D.S."/>
            <person name="Weissenbach J."/>
            <person name="Armbrust E.V."/>
            <person name="Green B.R."/>
            <person name="Van de Peer Y."/>
            <person name="Grigoriev I.V."/>
        </authorList>
    </citation>
    <scope>NUCLEOTIDE SEQUENCE [LARGE SCALE GENOMIC DNA]</scope>
    <source>
        <strain evidence="1 2">CCMP1335</strain>
    </source>
</reference>
<evidence type="ECO:0000313" key="1">
    <source>
        <dbReference type="EMBL" id="EED87778.1"/>
    </source>
</evidence>
<dbReference type="KEGG" id="tps:THAPSDRAFT_11719"/>
<accession>B8CFC7</accession>
<dbReference type="GeneID" id="7443686"/>
<dbReference type="HOGENOM" id="CLU_095898_0_0_1"/>
<dbReference type="PaxDb" id="35128-Thaps11719"/>
<dbReference type="Proteomes" id="UP000001449">
    <property type="component" value="Chromosome 22"/>
</dbReference>
<evidence type="ECO:0000313" key="2">
    <source>
        <dbReference type="Proteomes" id="UP000001449"/>
    </source>
</evidence>
<evidence type="ECO:0008006" key="3">
    <source>
        <dbReference type="Google" id="ProtNLM"/>
    </source>
</evidence>
<proteinExistence type="predicted"/>